<dbReference type="PANTHER" id="PTHR42978">
    <property type="entry name" value="QUORUM-QUENCHING LACTONASE YTNP-RELATED-RELATED"/>
    <property type="match status" value="1"/>
</dbReference>
<dbReference type="GO" id="GO:0046872">
    <property type="term" value="F:metal ion binding"/>
    <property type="evidence" value="ECO:0007669"/>
    <property type="project" value="UniProtKB-KW"/>
</dbReference>
<dbReference type="SMART" id="SM00849">
    <property type="entry name" value="Lactamase_B"/>
    <property type="match status" value="1"/>
</dbReference>
<protein>
    <recommendedName>
        <fullName evidence="5">Metallo-beta-lactamase domain-containing protein</fullName>
    </recommendedName>
</protein>
<evidence type="ECO:0000313" key="6">
    <source>
        <dbReference type="EMBL" id="GAB16478.1"/>
    </source>
</evidence>
<dbReference type="PANTHER" id="PTHR42978:SF3">
    <property type="entry name" value="BLR3078 PROTEIN"/>
    <property type="match status" value="1"/>
</dbReference>
<dbReference type="Proteomes" id="UP000035034">
    <property type="component" value="Unassembled WGS sequence"/>
</dbReference>
<dbReference type="eggNOG" id="COG0491">
    <property type="taxonomic scope" value="Bacteria"/>
</dbReference>
<dbReference type="GO" id="GO:0016787">
    <property type="term" value="F:hydrolase activity"/>
    <property type="evidence" value="ECO:0007669"/>
    <property type="project" value="UniProtKB-KW"/>
</dbReference>
<dbReference type="AlphaFoldDB" id="H0QUH7"/>
<dbReference type="SUPFAM" id="SSF56281">
    <property type="entry name" value="Metallo-hydrolase/oxidoreductase"/>
    <property type="match status" value="1"/>
</dbReference>
<proteinExistence type="inferred from homology"/>
<evidence type="ECO:0000256" key="2">
    <source>
        <dbReference type="ARBA" id="ARBA00022723"/>
    </source>
</evidence>
<dbReference type="Gene3D" id="3.60.15.10">
    <property type="entry name" value="Ribonuclease Z/Hydroxyacylglutathione hydrolase-like"/>
    <property type="match status" value="1"/>
</dbReference>
<evidence type="ECO:0000313" key="7">
    <source>
        <dbReference type="Proteomes" id="UP000035034"/>
    </source>
</evidence>
<dbReference type="InterPro" id="IPR036866">
    <property type="entry name" value="RibonucZ/Hydroxyglut_hydro"/>
</dbReference>
<comment type="caution">
    <text evidence="6">The sequence shown here is derived from an EMBL/GenBank/DDBJ whole genome shotgun (WGS) entry which is preliminary data.</text>
</comment>
<dbReference type="RefSeq" id="WP_007315816.1">
    <property type="nucleotide sequence ID" value="NZ_BAEH01000003.1"/>
</dbReference>
<dbReference type="EMBL" id="BAEH01000003">
    <property type="protein sequence ID" value="GAB16478.1"/>
    <property type="molecule type" value="Genomic_DNA"/>
</dbReference>
<reference evidence="6 7" key="1">
    <citation type="submission" date="2011-12" db="EMBL/GenBank/DDBJ databases">
        <title>Whole genome shotgun sequence of Gordonia effusa NBRC 100432.</title>
        <authorList>
            <person name="Yoshida I."/>
            <person name="Takarada H."/>
            <person name="Hosoyama A."/>
            <person name="Tsuchikane K."/>
            <person name="Katsumata H."/>
            <person name="Yamazaki S."/>
            <person name="Fujita N."/>
        </authorList>
    </citation>
    <scope>NUCLEOTIDE SEQUENCE [LARGE SCALE GENOMIC DNA]</scope>
    <source>
        <strain evidence="6 7">NBRC 100432</strain>
    </source>
</reference>
<accession>H0QUH7</accession>
<evidence type="ECO:0000256" key="1">
    <source>
        <dbReference type="ARBA" id="ARBA00007749"/>
    </source>
</evidence>
<evidence type="ECO:0000259" key="5">
    <source>
        <dbReference type="SMART" id="SM00849"/>
    </source>
</evidence>
<dbReference type="InterPro" id="IPR051013">
    <property type="entry name" value="MBL_superfamily_lactonases"/>
</dbReference>
<keyword evidence="7" id="KW-1185">Reference proteome</keyword>
<dbReference type="InterPro" id="IPR001279">
    <property type="entry name" value="Metallo-B-lactamas"/>
</dbReference>
<feature type="domain" description="Metallo-beta-lactamase" evidence="5">
    <location>
        <begin position="9"/>
        <end position="224"/>
    </location>
</feature>
<keyword evidence="3" id="KW-0378">Hydrolase</keyword>
<comment type="similarity">
    <text evidence="1">Belongs to the metallo-beta-lactamase superfamily.</text>
</comment>
<evidence type="ECO:0000256" key="3">
    <source>
        <dbReference type="ARBA" id="ARBA00022801"/>
    </source>
</evidence>
<organism evidence="6 7">
    <name type="scientific">Gordonia effusa NBRC 100432</name>
    <dbReference type="NCBI Taxonomy" id="1077974"/>
    <lineage>
        <taxon>Bacteria</taxon>
        <taxon>Bacillati</taxon>
        <taxon>Actinomycetota</taxon>
        <taxon>Actinomycetes</taxon>
        <taxon>Mycobacteriales</taxon>
        <taxon>Gordoniaceae</taxon>
        <taxon>Gordonia</taxon>
    </lineage>
</organism>
<keyword evidence="4" id="KW-0862">Zinc</keyword>
<sequence length="254" mass="27585">MNPPATPTLAAQIFVCVHRNGEITLVDSGFGSQDLRNPDLRLGPASHLVNPKQGQKHTAIGQIRALGYSPDQVTNIVLTHLDLDHAGGLSDFPNATCHVSLSEYKAAIVERSVVDDVRYRAPQLETIRQLKVHSSFGDRWKFGLTGHEVAPGLILIPMPGHTFGHCAVAVDLGGSWAFHAGDSMFDGSQLPRTPQFDAPREPRPSVRAFEFSVAVDKAQITRNHNVLGTIARSGSCRIVLAHDERTAPHDGILF</sequence>
<gene>
    <name evidence="6" type="ORF">GOEFS_003_00015</name>
</gene>
<keyword evidence="2" id="KW-0479">Metal-binding</keyword>
<name>H0QUH7_9ACTN</name>
<dbReference type="Pfam" id="PF00753">
    <property type="entry name" value="Lactamase_B"/>
    <property type="match status" value="1"/>
</dbReference>
<evidence type="ECO:0000256" key="4">
    <source>
        <dbReference type="ARBA" id="ARBA00022833"/>
    </source>
</evidence>
<dbReference type="STRING" id="1077974.GOEFS_003_00015"/>